<dbReference type="InterPro" id="IPR036368">
    <property type="entry name" value="ADBP_zn-bd_sf"/>
</dbReference>
<dbReference type="EMBL" id="LC469780">
    <property type="protein sequence ID" value="BBJ21550.1"/>
    <property type="molecule type" value="Genomic_DNA"/>
</dbReference>
<evidence type="ECO:0000256" key="3">
    <source>
        <dbReference type="ARBA" id="ARBA00022562"/>
    </source>
</evidence>
<dbReference type="InterPro" id="IPR005376">
    <property type="entry name" value="Adenovirus_DNA-bd_zn-bd"/>
</dbReference>
<feature type="domain" description="Adenovirus DNA-binding zinc-binding" evidence="12">
    <location>
        <begin position="322"/>
        <end position="413"/>
    </location>
</feature>
<dbReference type="GO" id="GO:0006260">
    <property type="term" value="P:DNA replication"/>
    <property type="evidence" value="ECO:0007669"/>
    <property type="project" value="UniProtKB-KW"/>
</dbReference>
<keyword evidence="9 13" id="KW-0238">DNA-binding</keyword>
<feature type="compositionally biased region" description="Polar residues" evidence="10">
    <location>
        <begin position="34"/>
        <end position="45"/>
    </location>
</feature>
<dbReference type="Pfam" id="PF03728">
    <property type="entry name" value="Viral_DNA_Zn_bi"/>
    <property type="match status" value="2"/>
</dbReference>
<evidence type="ECO:0000256" key="9">
    <source>
        <dbReference type="ARBA" id="ARBA00023125"/>
    </source>
</evidence>
<keyword evidence="4" id="KW-0945">Host-virus interaction</keyword>
<keyword evidence="14" id="KW-1185">Reference proteome</keyword>
<evidence type="ECO:0000313" key="14">
    <source>
        <dbReference type="Proteomes" id="UP000327402"/>
    </source>
</evidence>
<dbReference type="GO" id="GO:0008270">
    <property type="term" value="F:zinc ion binding"/>
    <property type="evidence" value="ECO:0007669"/>
    <property type="project" value="InterPro"/>
</dbReference>
<keyword evidence="6" id="KW-0479">Metal-binding</keyword>
<sequence>MEFLDLEACEDVSFVSEVSNNASKKRARKVSKYLSESKTDGSSSETEAELPSGFEAGEKMRDAGTERREIGGRHNKEVLNSDSEEENPAPVKKKQRVIEDSDDEEPSVELGAQKAASYLEQICSKLDIKMGGNTILARDPIWAKIAGVYMRKYHSDFKLTYTTFESYNNQMGRFVAAIVYAKSGLEPKFTPGGAHVWRHGWKPDHGIVKCFHGVEMSVKEKTIELNPTSEAGKRAIAEQNGVIEKNRFGRNVVVLRYTNNVVCVKDKDHCGFPFPHVSGSCGMSFLDSEKACSAMQHDLKWTMALYPNANQEKIKANILISTNCFCNYASEAPLQGRQTCKVTPYKLSGTEDITPAMAESQPDMKIHQTYPHTMVYTCCNPTSGSRKTGDNACGWKISAMDLRYAYAMALELTQNVFGRNDPTKINEFKWNRGFGFRTDVIAPLTPITDCTDIFA</sequence>
<keyword evidence="5" id="KW-0235">DNA replication</keyword>
<name>A0A5H2WX25_9ADEN</name>
<evidence type="ECO:0000256" key="7">
    <source>
        <dbReference type="ARBA" id="ARBA00022833"/>
    </source>
</evidence>
<keyword evidence="8" id="KW-1194">Viral DNA replication</keyword>
<dbReference type="GO" id="GO:0039693">
    <property type="term" value="P:viral DNA genome replication"/>
    <property type="evidence" value="ECO:0007669"/>
    <property type="project" value="UniProtKB-KW"/>
</dbReference>
<dbReference type="InterPro" id="IPR036367">
    <property type="entry name" value="Ad_DBP_C_sf"/>
</dbReference>
<keyword evidence="3" id="KW-1048">Host nucleus</keyword>
<proteinExistence type="predicted"/>
<evidence type="ECO:0000256" key="6">
    <source>
        <dbReference type="ARBA" id="ARBA00022723"/>
    </source>
</evidence>
<dbReference type="InterPro" id="IPR036362">
    <property type="entry name" value="Adenovirus_DNA-bd_N_sf"/>
</dbReference>
<evidence type="ECO:0000256" key="5">
    <source>
        <dbReference type="ARBA" id="ARBA00022705"/>
    </source>
</evidence>
<evidence type="ECO:0000259" key="12">
    <source>
        <dbReference type="Pfam" id="PF03728"/>
    </source>
</evidence>
<dbReference type="SUPFAM" id="SSF47724">
    <property type="entry name" value="Domain of early E2A DNA-binding protein, ADDBP"/>
    <property type="match status" value="1"/>
</dbReference>
<evidence type="ECO:0000259" key="11">
    <source>
        <dbReference type="Pfam" id="PF02236"/>
    </source>
</evidence>
<feature type="domain" description="Adenovirus DNA-binding zinc-binding" evidence="12">
    <location>
        <begin position="209"/>
        <end position="309"/>
    </location>
</feature>
<dbReference type="GO" id="GO:0003677">
    <property type="term" value="F:DNA binding"/>
    <property type="evidence" value="ECO:0007669"/>
    <property type="project" value="UniProtKB-KW"/>
</dbReference>
<dbReference type="Gene3D" id="3.90.148.10">
    <property type="entry name" value="Adenovirus DNA-binding, C-terminal domain superfamily/Adenovirus DNA-binding, zinc binding domain"/>
    <property type="match status" value="1"/>
</dbReference>
<evidence type="ECO:0000256" key="10">
    <source>
        <dbReference type="SAM" id="MobiDB-lite"/>
    </source>
</evidence>
<evidence type="ECO:0000256" key="1">
    <source>
        <dbReference type="ARBA" id="ARBA00022518"/>
    </source>
</evidence>
<reference evidence="14" key="1">
    <citation type="journal article" date="2019" name="Virus Genes">
        <title>Identification of a distinct lineage of aviadenovirus from crane feces.</title>
        <authorList>
            <person name="Mukai Y."/>
            <person name="Tomita Y."/>
            <person name="Kryukov K."/>
            <person name="Nakagawa S."/>
            <person name="Ozawa M."/>
            <person name="Matsui T."/>
            <person name="Tomonaga K."/>
            <person name="Imanishi T."/>
            <person name="Kawaoka Y."/>
            <person name="Watanabe T."/>
            <person name="Horie M."/>
        </authorList>
    </citation>
    <scope>NUCLEOTIDE SEQUENCE [LARGE SCALE GENOMIC DNA]</scope>
</reference>
<gene>
    <name evidence="13" type="primary">DBP</name>
</gene>
<evidence type="ECO:0000313" key="13">
    <source>
        <dbReference type="EMBL" id="BBJ21550.1"/>
    </source>
</evidence>
<dbReference type="GO" id="GO:0006351">
    <property type="term" value="P:DNA-templated transcription"/>
    <property type="evidence" value="ECO:0007669"/>
    <property type="project" value="InterPro"/>
</dbReference>
<evidence type="ECO:0000256" key="2">
    <source>
        <dbReference type="ARBA" id="ARBA00022553"/>
    </source>
</evidence>
<protein>
    <submittedName>
        <fullName evidence="13">Single-strand DNA-binding protein</fullName>
    </submittedName>
</protein>
<keyword evidence="2" id="KW-0597">Phosphoprotein</keyword>
<evidence type="ECO:0000256" key="4">
    <source>
        <dbReference type="ARBA" id="ARBA00022581"/>
    </source>
</evidence>
<keyword evidence="7" id="KW-0862">Zinc</keyword>
<organism evidence="13 14">
    <name type="scientific">Crane-associated adenovirus 1</name>
    <dbReference type="NCBI Taxonomy" id="2559941"/>
    <lineage>
        <taxon>Viruses</taxon>
        <taxon>Varidnaviria</taxon>
        <taxon>Bamfordvirae</taxon>
        <taxon>Preplasmiviricota</taxon>
        <taxon>Polisuviricotina</taxon>
        <taxon>Pharingeaviricetes</taxon>
        <taxon>Rowavirales</taxon>
        <taxon>Adenoviridae</taxon>
        <taxon>Aviadenovirus</taxon>
        <taxon>Aviadenovirus gruis</taxon>
    </lineage>
</organism>
<feature type="compositionally biased region" description="Basic and acidic residues" evidence="10">
    <location>
        <begin position="56"/>
        <end position="79"/>
    </location>
</feature>
<dbReference type="Proteomes" id="UP000327402">
    <property type="component" value="Segment"/>
</dbReference>
<feature type="domain" description="Adenovirus DNA-binding all-alpha" evidence="11">
    <location>
        <begin position="111"/>
        <end position="189"/>
    </location>
</feature>
<feature type="region of interest" description="Disordered" evidence="10">
    <location>
        <begin position="18"/>
        <end position="106"/>
    </location>
</feature>
<keyword evidence="1" id="KW-0244">Early protein</keyword>
<dbReference type="InterPro" id="IPR003176">
    <property type="entry name" value="Adenovirus_DNA-bd_a"/>
</dbReference>
<accession>A0A5H2WX25</accession>
<dbReference type="Gene3D" id="1.10.269.10">
    <property type="entry name" value="Adenovirus DNA-binding, N-terminal domain"/>
    <property type="match status" value="1"/>
</dbReference>
<dbReference type="SUPFAM" id="SSF57917">
    <property type="entry name" value="Zn-binding domains of ADDBP"/>
    <property type="match status" value="2"/>
</dbReference>
<dbReference type="Pfam" id="PF02236">
    <property type="entry name" value="Viral_DNA_bi"/>
    <property type="match status" value="1"/>
</dbReference>
<evidence type="ECO:0000256" key="8">
    <source>
        <dbReference type="ARBA" id="ARBA00023109"/>
    </source>
</evidence>